<name>A0ACB0JEZ5_TRIPR</name>
<keyword evidence="2" id="KW-1185">Reference proteome</keyword>
<sequence>MEDRISILPDSILCHILSFLPTKFSASTSILSKMWKPIWLSLLHLDFDVQSFKDFNTFRHVVYSVMLSREVTLPIKSLRLKSCSEHVVNDINGFINAAMQGGVEYLDIEITTGEDFVFTITPNIFSCKTLKVLKLKNLNVNKIPTQVNFPLLKILHFDKVRFSCYEDIFKFPLFCPILEDLSVSDLHIRRGSKFVSEKFISEASKVKCLPNLVKASFSARVNIPLFLFSWAHILRIKLRCPHLFYKVHTFHNLTQLELIFFGDNMDNIWCGKWKWKWMLEVLQHSPKLQHLTIHQEEENVGTYEAIWEDPEIVPQCLSSQLKTCLFRGCRGKKSELQFVEYVMQNSKVLRTMTIHSASSIDSNAKRQIKKLTVYRRSSSCCKLIFD</sequence>
<evidence type="ECO:0000313" key="2">
    <source>
        <dbReference type="Proteomes" id="UP001177021"/>
    </source>
</evidence>
<protein>
    <submittedName>
        <fullName evidence="1">Uncharacterized protein</fullName>
    </submittedName>
</protein>
<proteinExistence type="predicted"/>
<evidence type="ECO:0000313" key="1">
    <source>
        <dbReference type="EMBL" id="CAJ2642830.1"/>
    </source>
</evidence>
<accession>A0ACB0JEZ5</accession>
<reference evidence="1" key="1">
    <citation type="submission" date="2023-10" db="EMBL/GenBank/DDBJ databases">
        <authorList>
            <person name="Rodriguez Cubillos JULIANA M."/>
            <person name="De Vega J."/>
        </authorList>
    </citation>
    <scope>NUCLEOTIDE SEQUENCE</scope>
</reference>
<gene>
    <name evidence="1" type="ORF">MILVUS5_LOCUS12223</name>
</gene>
<dbReference type="Proteomes" id="UP001177021">
    <property type="component" value="Unassembled WGS sequence"/>
</dbReference>
<dbReference type="EMBL" id="CASHSV030000034">
    <property type="protein sequence ID" value="CAJ2642830.1"/>
    <property type="molecule type" value="Genomic_DNA"/>
</dbReference>
<organism evidence="1 2">
    <name type="scientific">Trifolium pratense</name>
    <name type="common">Red clover</name>
    <dbReference type="NCBI Taxonomy" id="57577"/>
    <lineage>
        <taxon>Eukaryota</taxon>
        <taxon>Viridiplantae</taxon>
        <taxon>Streptophyta</taxon>
        <taxon>Embryophyta</taxon>
        <taxon>Tracheophyta</taxon>
        <taxon>Spermatophyta</taxon>
        <taxon>Magnoliopsida</taxon>
        <taxon>eudicotyledons</taxon>
        <taxon>Gunneridae</taxon>
        <taxon>Pentapetalae</taxon>
        <taxon>rosids</taxon>
        <taxon>fabids</taxon>
        <taxon>Fabales</taxon>
        <taxon>Fabaceae</taxon>
        <taxon>Papilionoideae</taxon>
        <taxon>50 kb inversion clade</taxon>
        <taxon>NPAAA clade</taxon>
        <taxon>Hologalegina</taxon>
        <taxon>IRL clade</taxon>
        <taxon>Trifolieae</taxon>
        <taxon>Trifolium</taxon>
    </lineage>
</organism>
<comment type="caution">
    <text evidence="1">The sequence shown here is derived from an EMBL/GenBank/DDBJ whole genome shotgun (WGS) entry which is preliminary data.</text>
</comment>